<feature type="transmembrane region" description="Helical" evidence="11">
    <location>
        <begin position="324"/>
        <end position="343"/>
    </location>
</feature>
<dbReference type="SUPFAM" id="SSF56784">
    <property type="entry name" value="HAD-like"/>
    <property type="match status" value="1"/>
</dbReference>
<feature type="transmembrane region" description="Helical" evidence="11">
    <location>
        <begin position="943"/>
        <end position="962"/>
    </location>
</feature>
<dbReference type="Gene3D" id="3.40.50.1000">
    <property type="entry name" value="HAD superfamily/HAD-like"/>
    <property type="match status" value="1"/>
</dbReference>
<keyword evidence="6" id="KW-0460">Magnesium</keyword>
<organism evidence="13 14">
    <name type="scientific">Symbiodinium necroappetens</name>
    <dbReference type="NCBI Taxonomy" id="1628268"/>
    <lineage>
        <taxon>Eukaryota</taxon>
        <taxon>Sar</taxon>
        <taxon>Alveolata</taxon>
        <taxon>Dinophyceae</taxon>
        <taxon>Suessiales</taxon>
        <taxon>Symbiodiniaceae</taxon>
        <taxon>Symbiodinium</taxon>
    </lineage>
</organism>
<keyword evidence="9 11" id="KW-0472">Membrane</keyword>
<dbReference type="EMBL" id="CAJNJA010098208">
    <property type="protein sequence ID" value="CAE7942958.1"/>
    <property type="molecule type" value="Genomic_DNA"/>
</dbReference>
<dbReference type="OrthoDB" id="289856at2759"/>
<dbReference type="Gene3D" id="2.70.150.10">
    <property type="entry name" value="Calcium-transporting ATPase, cytoplasmic transduction domain A"/>
    <property type="match status" value="1"/>
</dbReference>
<dbReference type="SUPFAM" id="SSF81653">
    <property type="entry name" value="Calcium ATPase, transduction domain A"/>
    <property type="match status" value="1"/>
</dbReference>
<dbReference type="GO" id="GO:0046872">
    <property type="term" value="F:metal ion binding"/>
    <property type="evidence" value="ECO:0007669"/>
    <property type="project" value="UniProtKB-KW"/>
</dbReference>
<dbReference type="Proteomes" id="UP000601435">
    <property type="component" value="Unassembled WGS sequence"/>
</dbReference>
<feature type="transmembrane region" description="Helical" evidence="11">
    <location>
        <begin position="974"/>
        <end position="995"/>
    </location>
</feature>
<keyword evidence="5" id="KW-0067">ATP-binding</keyword>
<feature type="transmembrane region" description="Helical" evidence="11">
    <location>
        <begin position="821"/>
        <end position="844"/>
    </location>
</feature>
<dbReference type="InterPro" id="IPR006544">
    <property type="entry name" value="P-type_TPase_V"/>
</dbReference>
<sequence length="1186" mass="129918">MLPVPRMCAATHLLVQECPKVEMGVDELRKSLLVVLGEYLHRARIREILPVLQSESGHRYIEYTCVRYVCSEARDAFVLANLCKPEAGEMHRRLRSGGLSEAEAAASQESCGPNSIHVPVPSRLEALACEFSHFTYVFNSIAIWTYVAYTTWNIGLLWLFMTLGSGTYRALGITRPNKKRVSDLARMQKSCVVLREGKFRQLDVSEIVQGDIVQVTGGKDAELPCDGMLISGSLIVNESMLTGEPMPIAKVPVEDVDHSQEHPKSSKAFAGTRIIESRGETEHGGFALLYCTEVGAGTTRGELVRMVLFPSSVKFKYNDQLPTVYALMFAKAMVLVMLHLFAAHEGSPVVTFLNVTCAIAGALSPMLPVSLVMGQSVSAKRLTAARGYQIKCLEPGRIPIAGKISTMVFDKTGTITKSSMDLVSVQAAQQLDETAHFQPLLWIDGEPESGNVDGPHKLPNLLRCAVAVCHTVKQLDDGSLVGNELECAMLRKTSCRIIQKAIILPDEEIEIVREMQFDHHSMTSGVVVRRSRGQLEVFVKGSPDKIQAVACPSSLPADYAATISAHAKANYYALSICHRSLPEKSNSEVAEMSRSELEQNVQFCGLLLFRNEMKREAPQAIQQLKEGDIRSVICTGDSELTGIAIGRQCGIVSGDCLLATVQDHKLVWQDPEDMDMEGQGQAQKQSTCHTVQVESCECQLALSCPAWHHLLENEPLLLQKLWQRCVVFGRMKPDDKINVVAYLQRQGLIVGMAGDGGNDCGGLRAAHVGIALSSAEASLVAPFSTGRLEDGSQDDSIDGQISLLTIPDLIREGRACLATNLATFAYFIVQSFSLTGMMTAVHIAHNVTVGEWVWLTKDIGFGMIMTFFMTQSKALSCLAKVRPTATLLGARTLLTIASQVLLNWLFFGCALYMLKVEAWYDPLDPIFDISILPHLWMLKGDNYDGAVCAVCVLVGLANTSYVNTYGGNFRRNILQNWGICAAYLSSLCLASFLIFSSPNQLNCIFRVNCDTPSSLACSSLPLLDDISVGGVGECFLGPQVKYWQNHTSYLPQAGDSPWLPSPDNGCLPPTATLEHLPLDHLDISTGKGFKVGACIGPNNCFSDDFKWKLWGILALLTFLQHFVMKYVFLGPVARRLRQWRSSRQRNADAATTVPGDGHFSPVSPEAPEGEPESHDQARANKVDLQS</sequence>
<keyword evidence="2 11" id="KW-0812">Transmembrane</keyword>
<name>A0A813CH46_9DINO</name>
<dbReference type="SUPFAM" id="SSF81660">
    <property type="entry name" value="Metal cation-transporting ATPase, ATP-binding domain N"/>
    <property type="match status" value="1"/>
</dbReference>
<dbReference type="GO" id="GO:0019829">
    <property type="term" value="F:ATPase-coupled monoatomic cation transmembrane transporter activity"/>
    <property type="evidence" value="ECO:0007669"/>
    <property type="project" value="TreeGrafter"/>
</dbReference>
<dbReference type="SUPFAM" id="SSF81665">
    <property type="entry name" value="Calcium ATPase, transmembrane domain M"/>
    <property type="match status" value="1"/>
</dbReference>
<evidence type="ECO:0000256" key="1">
    <source>
        <dbReference type="ARBA" id="ARBA00004141"/>
    </source>
</evidence>
<evidence type="ECO:0000313" key="13">
    <source>
        <dbReference type="EMBL" id="CAE7942958.1"/>
    </source>
</evidence>
<dbReference type="InterPro" id="IPR018303">
    <property type="entry name" value="ATPase_P-typ_P_site"/>
</dbReference>
<evidence type="ECO:0000256" key="11">
    <source>
        <dbReference type="SAM" id="Phobius"/>
    </source>
</evidence>
<proteinExistence type="predicted"/>
<evidence type="ECO:0000259" key="12">
    <source>
        <dbReference type="Pfam" id="PF00122"/>
    </source>
</evidence>
<dbReference type="PANTHER" id="PTHR45630:SF11">
    <property type="entry name" value="CATION-TRANSPORTING P-TYPE ATPASE N-TERMINAL DOMAIN-CONTAINING PROTEIN"/>
    <property type="match status" value="1"/>
</dbReference>
<dbReference type="InterPro" id="IPR023299">
    <property type="entry name" value="ATPase_P-typ_cyto_dom_N"/>
</dbReference>
<dbReference type="AlphaFoldDB" id="A0A813CH46"/>
<dbReference type="PRINTS" id="PR00119">
    <property type="entry name" value="CATATPASE"/>
</dbReference>
<comment type="caution">
    <text evidence="13">The sequence shown here is derived from an EMBL/GenBank/DDBJ whole genome shotgun (WGS) entry which is preliminary data.</text>
</comment>
<feature type="transmembrane region" description="Helical" evidence="11">
    <location>
        <begin position="349"/>
        <end position="372"/>
    </location>
</feature>
<feature type="transmembrane region" description="Helical" evidence="11">
    <location>
        <begin position="859"/>
        <end position="881"/>
    </location>
</feature>
<evidence type="ECO:0000256" key="10">
    <source>
        <dbReference type="SAM" id="MobiDB-lite"/>
    </source>
</evidence>
<dbReference type="SFLD" id="SFLDS00003">
    <property type="entry name" value="Haloacid_Dehalogenase"/>
    <property type="match status" value="1"/>
</dbReference>
<dbReference type="InterPro" id="IPR036412">
    <property type="entry name" value="HAD-like_sf"/>
</dbReference>
<evidence type="ECO:0000256" key="9">
    <source>
        <dbReference type="ARBA" id="ARBA00023136"/>
    </source>
</evidence>
<keyword evidence="4" id="KW-0547">Nucleotide-binding</keyword>
<dbReference type="InterPro" id="IPR023214">
    <property type="entry name" value="HAD_sf"/>
</dbReference>
<dbReference type="InterPro" id="IPR023298">
    <property type="entry name" value="ATPase_P-typ_TM_dom_sf"/>
</dbReference>
<evidence type="ECO:0000256" key="4">
    <source>
        <dbReference type="ARBA" id="ARBA00022741"/>
    </source>
</evidence>
<dbReference type="GO" id="GO:0005524">
    <property type="term" value="F:ATP binding"/>
    <property type="evidence" value="ECO:0007669"/>
    <property type="project" value="UniProtKB-KW"/>
</dbReference>
<reference evidence="13" key="1">
    <citation type="submission" date="2021-02" db="EMBL/GenBank/DDBJ databases">
        <authorList>
            <person name="Dougan E. K."/>
            <person name="Rhodes N."/>
            <person name="Thang M."/>
            <person name="Chan C."/>
        </authorList>
    </citation>
    <scope>NUCLEOTIDE SEQUENCE</scope>
</reference>
<keyword evidence="7" id="KW-1278">Translocase</keyword>
<feature type="domain" description="P-type ATPase A" evidence="12">
    <location>
        <begin position="188"/>
        <end position="306"/>
    </location>
</feature>
<dbReference type="InterPro" id="IPR044492">
    <property type="entry name" value="P_typ_ATPase_HD_dom"/>
</dbReference>
<evidence type="ECO:0000256" key="6">
    <source>
        <dbReference type="ARBA" id="ARBA00022842"/>
    </source>
</evidence>
<evidence type="ECO:0000256" key="8">
    <source>
        <dbReference type="ARBA" id="ARBA00022989"/>
    </source>
</evidence>
<dbReference type="Gene3D" id="3.40.1110.10">
    <property type="entry name" value="Calcium-transporting ATPase, cytoplasmic domain N"/>
    <property type="match status" value="1"/>
</dbReference>
<dbReference type="GO" id="GO:0140358">
    <property type="term" value="F:P-type transmembrane transporter activity"/>
    <property type="evidence" value="ECO:0007669"/>
    <property type="project" value="InterPro"/>
</dbReference>
<protein>
    <recommendedName>
        <fullName evidence="12">P-type ATPase A domain-containing protein</fullName>
    </recommendedName>
</protein>
<feature type="transmembrane region" description="Helical" evidence="11">
    <location>
        <begin position="1109"/>
        <end position="1133"/>
    </location>
</feature>
<dbReference type="GO" id="GO:0016020">
    <property type="term" value="C:membrane"/>
    <property type="evidence" value="ECO:0007669"/>
    <property type="project" value="UniProtKB-SubCell"/>
</dbReference>
<keyword evidence="8 11" id="KW-1133">Transmembrane helix</keyword>
<dbReference type="PROSITE" id="PS00154">
    <property type="entry name" value="ATPASE_E1_E2"/>
    <property type="match status" value="1"/>
</dbReference>
<dbReference type="InterPro" id="IPR008250">
    <property type="entry name" value="ATPase_P-typ_transduc_dom_A_sf"/>
</dbReference>
<dbReference type="PANTHER" id="PTHR45630">
    <property type="entry name" value="CATION-TRANSPORTING ATPASE-RELATED"/>
    <property type="match status" value="1"/>
</dbReference>
<dbReference type="InterPro" id="IPR059000">
    <property type="entry name" value="ATPase_P-type_domA"/>
</dbReference>
<accession>A0A813CH46</accession>
<gene>
    <name evidence="13" type="ORF">SNEC2469_LOCUS34862</name>
</gene>
<evidence type="ECO:0000256" key="7">
    <source>
        <dbReference type="ARBA" id="ARBA00022967"/>
    </source>
</evidence>
<keyword evidence="14" id="KW-1185">Reference proteome</keyword>
<feature type="region of interest" description="Disordered" evidence="10">
    <location>
        <begin position="1145"/>
        <end position="1186"/>
    </location>
</feature>
<dbReference type="SFLD" id="SFLDG00002">
    <property type="entry name" value="C1.7:_P-type_atpase_like"/>
    <property type="match status" value="1"/>
</dbReference>
<comment type="subcellular location">
    <subcellularLocation>
        <location evidence="1">Membrane</location>
        <topology evidence="1">Multi-pass membrane protein</topology>
    </subcellularLocation>
</comment>
<dbReference type="Pfam" id="PF00122">
    <property type="entry name" value="E1-E2_ATPase"/>
    <property type="match status" value="1"/>
</dbReference>
<evidence type="ECO:0000256" key="2">
    <source>
        <dbReference type="ARBA" id="ARBA00022692"/>
    </source>
</evidence>
<evidence type="ECO:0000256" key="3">
    <source>
        <dbReference type="ARBA" id="ARBA00022723"/>
    </source>
</evidence>
<feature type="compositionally biased region" description="Basic and acidic residues" evidence="10">
    <location>
        <begin position="1171"/>
        <end position="1186"/>
    </location>
</feature>
<feature type="transmembrane region" description="Helical" evidence="11">
    <location>
        <begin position="893"/>
        <end position="914"/>
    </location>
</feature>
<evidence type="ECO:0000256" key="5">
    <source>
        <dbReference type="ARBA" id="ARBA00022840"/>
    </source>
</evidence>
<dbReference type="SFLD" id="SFLDF00027">
    <property type="entry name" value="p-type_atpase"/>
    <property type="match status" value="1"/>
</dbReference>
<keyword evidence="3" id="KW-0479">Metal-binding</keyword>
<evidence type="ECO:0000313" key="14">
    <source>
        <dbReference type="Proteomes" id="UP000601435"/>
    </source>
</evidence>